<evidence type="ECO:0000313" key="3">
    <source>
        <dbReference type="Proteomes" id="UP001516620"/>
    </source>
</evidence>
<dbReference type="RefSeq" id="WP_155607848.1">
    <property type="nucleotide sequence ID" value="NZ_JADCNN020000012.1"/>
</dbReference>
<dbReference type="SMART" id="SM00932">
    <property type="entry name" value="Nfu_N"/>
    <property type="match status" value="1"/>
</dbReference>
<dbReference type="InterPro" id="IPR014824">
    <property type="entry name" value="Nfu/NifU_N"/>
</dbReference>
<dbReference type="InterPro" id="IPR011989">
    <property type="entry name" value="ARM-like"/>
</dbReference>
<comment type="caution">
    <text evidence="2">The sequence shown here is derived from an EMBL/GenBank/DDBJ whole genome shotgun (WGS) entry which is preliminary data.</text>
</comment>
<dbReference type="Proteomes" id="UP001516620">
    <property type="component" value="Unassembled WGS sequence"/>
</dbReference>
<evidence type="ECO:0000313" key="2">
    <source>
        <dbReference type="EMBL" id="MBM6996769.1"/>
    </source>
</evidence>
<name>A0ABS2HB21_9BACL</name>
<dbReference type="InterPro" id="IPR036498">
    <property type="entry name" value="Nfu/NifU_N_sf"/>
</dbReference>
<dbReference type="SUPFAM" id="SSF48371">
    <property type="entry name" value="ARM repeat"/>
    <property type="match status" value="1"/>
</dbReference>
<gene>
    <name evidence="2" type="ORF">IM700_014025</name>
</gene>
<dbReference type="InterPro" id="IPR016024">
    <property type="entry name" value="ARM-type_fold"/>
</dbReference>
<protein>
    <submittedName>
        <fullName evidence="2">Virulence factor</fullName>
    </submittedName>
</protein>
<accession>A0ABS2HB21</accession>
<dbReference type="Gene3D" id="1.25.10.10">
    <property type="entry name" value="Leucine-rich Repeat Variant"/>
    <property type="match status" value="1"/>
</dbReference>
<sequence>MKIVFIEPTPSPNSMKLHLDERLEPGIRKTYTLENERSAPAWIRGLLHIPGVKSVFHTADFVALDRKGNADWAAILSDVQKQFGQEGVESAWSPEGGETSGYGEAQVFVQFFRGIPMQIRVKAGNREERISLSERFVNAVTEVASATLIKERKLTDYGVRYGELPDIAREIEQELEAAYPPERLKGIIAQAIAHGRSETEFVEQRRELTLDEIRERMQDPDWRVRYAALEALQQPGAEALPLLGEALRDPQMQLRRLAVVYLGDLRTPEAMELLYEALRDASAAVRRTAGDTLSDIGDPAATGPMIAALSDSSKLVRWRAARFLYEVGTDDALESLRAAVDDPEFEVGLQARMAVERIESGEQAAGTVWQQMAGRDRGEGK</sequence>
<dbReference type="InterPro" id="IPR025989">
    <property type="entry name" value="Virulence_F_dom"/>
</dbReference>
<keyword evidence="3" id="KW-1185">Reference proteome</keyword>
<dbReference type="PANTHER" id="PTHR12697:SF37">
    <property type="entry name" value="CONSERVED VIRULENCE FACTOR C"/>
    <property type="match status" value="1"/>
</dbReference>
<dbReference type="Pfam" id="PF13769">
    <property type="entry name" value="Virulence_fact"/>
    <property type="match status" value="1"/>
</dbReference>
<reference evidence="2 3" key="1">
    <citation type="submission" date="2021-01" db="EMBL/GenBank/DDBJ databases">
        <title>Paenibacillus sp.nov. isolated from the rhizosphere soil of tomato plant.</title>
        <authorList>
            <person name="Thin K.K."/>
            <person name="Zhang X."/>
            <person name="He S."/>
        </authorList>
    </citation>
    <scope>NUCLEOTIDE SEQUENCE [LARGE SCALE GENOMIC DNA]</scope>
    <source>
        <strain evidence="2 3">DXFW5</strain>
    </source>
</reference>
<evidence type="ECO:0000259" key="1">
    <source>
        <dbReference type="SMART" id="SM00932"/>
    </source>
</evidence>
<dbReference type="PANTHER" id="PTHR12697">
    <property type="entry name" value="PBS LYASE HEAT-LIKE PROTEIN"/>
    <property type="match status" value="1"/>
</dbReference>
<dbReference type="Pfam" id="PF13646">
    <property type="entry name" value="HEAT_2"/>
    <property type="match status" value="2"/>
</dbReference>
<organism evidence="2 3">
    <name type="scientific">Paenibacillus rhizolycopersici</name>
    <dbReference type="NCBI Taxonomy" id="2780073"/>
    <lineage>
        <taxon>Bacteria</taxon>
        <taxon>Bacillati</taxon>
        <taxon>Bacillota</taxon>
        <taxon>Bacilli</taxon>
        <taxon>Bacillales</taxon>
        <taxon>Paenibacillaceae</taxon>
        <taxon>Paenibacillus</taxon>
    </lineage>
</organism>
<dbReference type="Pfam" id="PF08712">
    <property type="entry name" value="Nfu_N"/>
    <property type="match status" value="1"/>
</dbReference>
<dbReference type="Gene3D" id="3.30.1370.70">
    <property type="entry name" value="Scaffold protein Nfu/NifU, N-terminal domain"/>
    <property type="match status" value="1"/>
</dbReference>
<dbReference type="SMART" id="SM00567">
    <property type="entry name" value="EZ_HEAT"/>
    <property type="match status" value="4"/>
</dbReference>
<dbReference type="SUPFAM" id="SSF110836">
    <property type="entry name" value="Hypothetical protein SAV1430"/>
    <property type="match status" value="1"/>
</dbReference>
<dbReference type="EMBL" id="JADCNN020000012">
    <property type="protein sequence ID" value="MBM6996769.1"/>
    <property type="molecule type" value="Genomic_DNA"/>
</dbReference>
<proteinExistence type="predicted"/>
<dbReference type="InterPro" id="IPR004155">
    <property type="entry name" value="PBS_lyase_HEAT"/>
</dbReference>
<feature type="domain" description="Scaffold protein Nfu/NifU N-terminal" evidence="1">
    <location>
        <begin position="4"/>
        <end position="87"/>
    </location>
</feature>